<protein>
    <recommendedName>
        <fullName evidence="3">Nodule Cysteine-Rich (NCR) secreted peptide</fullName>
    </recommendedName>
</protein>
<sequence length="44" mass="5214">MASKIIFVFLFFVTFILHFSFYSDTNTRLLCSGIRTDYNNPCRN</sequence>
<dbReference type="AlphaFoldDB" id="A0AAW2FY65"/>
<gene>
    <name evidence="1" type="ORF">PUN28_007909</name>
</gene>
<keyword evidence="2" id="KW-1185">Reference proteome</keyword>
<accession>A0AAW2FY65</accession>
<dbReference type="EMBL" id="JADYXP020000007">
    <property type="protein sequence ID" value="KAL0119786.1"/>
    <property type="molecule type" value="Genomic_DNA"/>
</dbReference>
<organism evidence="1 2">
    <name type="scientific">Cardiocondyla obscurior</name>
    <dbReference type="NCBI Taxonomy" id="286306"/>
    <lineage>
        <taxon>Eukaryota</taxon>
        <taxon>Metazoa</taxon>
        <taxon>Ecdysozoa</taxon>
        <taxon>Arthropoda</taxon>
        <taxon>Hexapoda</taxon>
        <taxon>Insecta</taxon>
        <taxon>Pterygota</taxon>
        <taxon>Neoptera</taxon>
        <taxon>Endopterygota</taxon>
        <taxon>Hymenoptera</taxon>
        <taxon>Apocrita</taxon>
        <taxon>Aculeata</taxon>
        <taxon>Formicoidea</taxon>
        <taxon>Formicidae</taxon>
        <taxon>Myrmicinae</taxon>
        <taxon>Cardiocondyla</taxon>
    </lineage>
</organism>
<comment type="caution">
    <text evidence="1">The sequence shown here is derived from an EMBL/GenBank/DDBJ whole genome shotgun (WGS) entry which is preliminary data.</text>
</comment>
<dbReference type="Proteomes" id="UP001430953">
    <property type="component" value="Unassembled WGS sequence"/>
</dbReference>
<reference evidence="1 2" key="1">
    <citation type="submission" date="2023-03" db="EMBL/GenBank/DDBJ databases">
        <title>High recombination rates correlate with genetic variation in Cardiocondyla obscurior ants.</title>
        <authorList>
            <person name="Errbii M."/>
        </authorList>
    </citation>
    <scope>NUCLEOTIDE SEQUENCE [LARGE SCALE GENOMIC DNA]</scope>
    <source>
        <strain evidence="1">Alpha-2009</strain>
        <tissue evidence="1">Whole body</tissue>
    </source>
</reference>
<name>A0AAW2FY65_9HYME</name>
<proteinExistence type="predicted"/>
<evidence type="ECO:0008006" key="3">
    <source>
        <dbReference type="Google" id="ProtNLM"/>
    </source>
</evidence>
<evidence type="ECO:0000313" key="2">
    <source>
        <dbReference type="Proteomes" id="UP001430953"/>
    </source>
</evidence>
<evidence type="ECO:0000313" key="1">
    <source>
        <dbReference type="EMBL" id="KAL0119786.1"/>
    </source>
</evidence>